<keyword evidence="7" id="KW-0460">Magnesium</keyword>
<keyword evidence="6" id="KW-0378">Hydrolase</keyword>
<proteinExistence type="predicted"/>
<comment type="caution">
    <text evidence="11">The sequence shown here is derived from an EMBL/GenBank/DDBJ whole genome shotgun (WGS) entry which is preliminary data.</text>
</comment>
<reference evidence="11 12" key="1">
    <citation type="submission" date="2015-11" db="EMBL/GenBank/DDBJ databases">
        <title>Expanding the genomic diversity of Burkholderia species for the development of highly accurate diagnostics.</title>
        <authorList>
            <person name="Sahl J."/>
            <person name="Keim P."/>
            <person name="Wagner D."/>
        </authorList>
    </citation>
    <scope>NUCLEOTIDE SEQUENCE [LARGE SCALE GENOMIC DNA]</scope>
    <source>
        <strain evidence="11 12">TSV85</strain>
    </source>
</reference>
<evidence type="ECO:0000256" key="3">
    <source>
        <dbReference type="ARBA" id="ARBA00012640"/>
    </source>
</evidence>
<dbReference type="Gene3D" id="3.40.50.1000">
    <property type="entry name" value="HAD superfamily/HAD-like"/>
    <property type="match status" value="1"/>
</dbReference>
<dbReference type="Proteomes" id="UP000062788">
    <property type="component" value="Unassembled WGS sequence"/>
</dbReference>
<dbReference type="InterPro" id="IPR036412">
    <property type="entry name" value="HAD-like_sf"/>
</dbReference>
<dbReference type="GO" id="GO:0036424">
    <property type="term" value="F:L-phosphoserine phosphatase activity"/>
    <property type="evidence" value="ECO:0007669"/>
    <property type="project" value="TreeGrafter"/>
</dbReference>
<accession>A0A103E5B3</accession>
<comment type="catalytic activity">
    <reaction evidence="9">
        <text>O-phospho-L-serine + H2O = L-serine + phosphate</text>
        <dbReference type="Rhea" id="RHEA:21208"/>
        <dbReference type="ChEBI" id="CHEBI:15377"/>
        <dbReference type="ChEBI" id="CHEBI:33384"/>
        <dbReference type="ChEBI" id="CHEBI:43474"/>
        <dbReference type="ChEBI" id="CHEBI:57524"/>
        <dbReference type="EC" id="3.1.3.3"/>
    </reaction>
</comment>
<keyword evidence="12" id="KW-1185">Reference proteome</keyword>
<dbReference type="GO" id="GO:0005737">
    <property type="term" value="C:cytoplasm"/>
    <property type="evidence" value="ECO:0007669"/>
    <property type="project" value="TreeGrafter"/>
</dbReference>
<evidence type="ECO:0000256" key="6">
    <source>
        <dbReference type="ARBA" id="ARBA00022801"/>
    </source>
</evidence>
<comment type="pathway">
    <text evidence="2">Amino-acid biosynthesis; L-serine biosynthesis; L-serine from 3-phospho-D-glycerate: step 3/3.</text>
</comment>
<dbReference type="Gene3D" id="3.90.1470.10">
    <property type="entry name" value="thrh gene product, domain 2"/>
    <property type="match status" value="1"/>
</dbReference>
<comment type="catalytic activity">
    <reaction evidence="10">
        <text>O-phospho-D-serine + H2O = D-serine + phosphate</text>
        <dbReference type="Rhea" id="RHEA:24873"/>
        <dbReference type="ChEBI" id="CHEBI:15377"/>
        <dbReference type="ChEBI" id="CHEBI:35247"/>
        <dbReference type="ChEBI" id="CHEBI:43474"/>
        <dbReference type="ChEBI" id="CHEBI:58680"/>
        <dbReference type="EC" id="3.1.3.3"/>
    </reaction>
</comment>
<dbReference type="EMBL" id="LOWA01000018">
    <property type="protein sequence ID" value="KVE28646.1"/>
    <property type="molecule type" value="Genomic_DNA"/>
</dbReference>
<keyword evidence="4" id="KW-0028">Amino-acid biosynthesis</keyword>
<dbReference type="EC" id="3.1.3.3" evidence="3"/>
<evidence type="ECO:0000256" key="4">
    <source>
        <dbReference type="ARBA" id="ARBA00022605"/>
    </source>
</evidence>
<evidence type="ECO:0000256" key="10">
    <source>
        <dbReference type="ARBA" id="ARBA00048523"/>
    </source>
</evidence>
<dbReference type="PANTHER" id="PTHR43344:SF2">
    <property type="entry name" value="PHOSPHOSERINE PHOSPHATASE"/>
    <property type="match status" value="1"/>
</dbReference>
<keyword evidence="5" id="KW-0479">Metal-binding</keyword>
<evidence type="ECO:0000256" key="9">
    <source>
        <dbReference type="ARBA" id="ARBA00048138"/>
    </source>
</evidence>
<comment type="cofactor">
    <cofactor evidence="1">
        <name>Mg(2+)</name>
        <dbReference type="ChEBI" id="CHEBI:18420"/>
    </cofactor>
</comment>
<evidence type="ECO:0000313" key="11">
    <source>
        <dbReference type="EMBL" id="KVE28646.1"/>
    </source>
</evidence>
<evidence type="ECO:0000256" key="7">
    <source>
        <dbReference type="ARBA" id="ARBA00022842"/>
    </source>
</evidence>
<dbReference type="InterPro" id="IPR023214">
    <property type="entry name" value="HAD_sf"/>
</dbReference>
<dbReference type="SUPFAM" id="SSF56784">
    <property type="entry name" value="HAD-like"/>
    <property type="match status" value="1"/>
</dbReference>
<dbReference type="AlphaFoldDB" id="A0A103E5B3"/>
<dbReference type="NCBIfam" id="NF010109">
    <property type="entry name" value="PRK13582.1"/>
    <property type="match status" value="1"/>
</dbReference>
<dbReference type="GO" id="GO:0000287">
    <property type="term" value="F:magnesium ion binding"/>
    <property type="evidence" value="ECO:0007669"/>
    <property type="project" value="TreeGrafter"/>
</dbReference>
<organism evidence="11 12">
    <name type="scientific">Burkholderia singularis</name>
    <dbReference type="NCBI Taxonomy" id="1503053"/>
    <lineage>
        <taxon>Bacteria</taxon>
        <taxon>Pseudomonadati</taxon>
        <taxon>Pseudomonadota</taxon>
        <taxon>Betaproteobacteria</taxon>
        <taxon>Burkholderiales</taxon>
        <taxon>Burkholderiaceae</taxon>
        <taxon>Burkholderia</taxon>
        <taxon>pseudomallei group</taxon>
    </lineage>
</organism>
<evidence type="ECO:0000313" key="12">
    <source>
        <dbReference type="Proteomes" id="UP000062788"/>
    </source>
</evidence>
<gene>
    <name evidence="11" type="ORF">WS67_07965</name>
</gene>
<evidence type="ECO:0000256" key="2">
    <source>
        <dbReference type="ARBA" id="ARBA00005135"/>
    </source>
</evidence>
<name>A0A103E5B3_9BURK</name>
<sequence length="203" mass="22377">MDIEGTLLPELWGKIAEATGITALRITTRDEPDYHALMAARIRSLNEHGLSIERMVSIVREVELLPGAREFLDEVRARWPTLLVSDSYRDFLGPLAAKLGCAPAICHRLTLDAAGRVTGWAARLDDQKPKVVRAMQDLGYSVFAAGDSFNDIGMLKAADAARFINVPELIAAAHPEIGVCRDYHELFDAMSTLARRCGLREFG</sequence>
<dbReference type="InterPro" id="IPR050582">
    <property type="entry name" value="HAD-like_SerB"/>
</dbReference>
<evidence type="ECO:0000256" key="8">
    <source>
        <dbReference type="ARBA" id="ARBA00023299"/>
    </source>
</evidence>
<keyword evidence="8" id="KW-0718">Serine biosynthesis</keyword>
<dbReference type="Pfam" id="PF12710">
    <property type="entry name" value="HAD"/>
    <property type="match status" value="1"/>
</dbReference>
<evidence type="ECO:0000256" key="5">
    <source>
        <dbReference type="ARBA" id="ARBA00022723"/>
    </source>
</evidence>
<evidence type="ECO:0000256" key="1">
    <source>
        <dbReference type="ARBA" id="ARBA00001946"/>
    </source>
</evidence>
<dbReference type="PANTHER" id="PTHR43344">
    <property type="entry name" value="PHOSPHOSERINE PHOSPHATASE"/>
    <property type="match status" value="1"/>
</dbReference>
<dbReference type="GO" id="GO:0006564">
    <property type="term" value="P:L-serine biosynthetic process"/>
    <property type="evidence" value="ECO:0007669"/>
    <property type="project" value="UniProtKB-KW"/>
</dbReference>
<protein>
    <recommendedName>
        <fullName evidence="3">phosphoserine phosphatase</fullName>
        <ecNumber evidence="3">3.1.3.3</ecNumber>
    </recommendedName>
</protein>